<dbReference type="KEGG" id="uli:ETAA1_29830"/>
<dbReference type="InterPro" id="IPR000073">
    <property type="entry name" value="AB_hydrolase_1"/>
</dbReference>
<name>A0A517XU24_9BACT</name>
<dbReference type="OrthoDB" id="9797695at2"/>
<evidence type="ECO:0000259" key="3">
    <source>
        <dbReference type="Pfam" id="PF00561"/>
    </source>
</evidence>
<evidence type="ECO:0000256" key="2">
    <source>
        <dbReference type="SAM" id="SignalP"/>
    </source>
</evidence>
<sequence precursor="true">MFRTALLLTGLAVTLSPVGAAEPPKTHHKTVKVGDLDIFYREAGPKDAPVVLLLHGFPTSSQMFRHLIPRLADKYRVIAPDYPGFGHSSMPARDKFAYTFDHLAEVVEQFTDKLELKKYALYVQDYGAPVGYRLAVKHPERVTAIVVQNGNAYDEGLDNDFWKPIKAYWKEPTSKDKREALRGFTKLAATKWQYTHGVKNPELISPDAWTTDQYLLDRKGNDDIQLDLFLSYGSNPPLYPQWQEYLRTHQPPVLIAWGKHDQIFPAAGAEPYKKDLKTLDYHLLDAGHFALETNGDEIAGLMREFLGKHLK</sequence>
<dbReference type="PRINTS" id="PR00412">
    <property type="entry name" value="EPOXHYDRLASE"/>
</dbReference>
<feature type="chain" id="PRO_5022236536" evidence="2">
    <location>
        <begin position="21"/>
        <end position="311"/>
    </location>
</feature>
<dbReference type="InterPro" id="IPR051340">
    <property type="entry name" value="Haloalkane_dehalogenase"/>
</dbReference>
<organism evidence="4 5">
    <name type="scientific">Urbifossiella limnaea</name>
    <dbReference type="NCBI Taxonomy" id="2528023"/>
    <lineage>
        <taxon>Bacteria</taxon>
        <taxon>Pseudomonadati</taxon>
        <taxon>Planctomycetota</taxon>
        <taxon>Planctomycetia</taxon>
        <taxon>Gemmatales</taxon>
        <taxon>Gemmataceae</taxon>
        <taxon>Urbifossiella</taxon>
    </lineage>
</organism>
<proteinExistence type="predicted"/>
<evidence type="ECO:0000313" key="4">
    <source>
        <dbReference type="EMBL" id="QDU21020.1"/>
    </source>
</evidence>
<dbReference type="Pfam" id="PF00561">
    <property type="entry name" value="Abhydrolase_1"/>
    <property type="match status" value="1"/>
</dbReference>
<keyword evidence="1 4" id="KW-0378">Hydrolase</keyword>
<gene>
    <name evidence="4" type="primary">dhaAF</name>
    <name evidence="4" type="ORF">ETAA1_29830</name>
</gene>
<keyword evidence="5" id="KW-1185">Reference proteome</keyword>
<dbReference type="PRINTS" id="PR00111">
    <property type="entry name" value="ABHYDROLASE"/>
</dbReference>
<dbReference type="Proteomes" id="UP000319576">
    <property type="component" value="Chromosome"/>
</dbReference>
<dbReference type="GO" id="GO:0018786">
    <property type="term" value="F:haloalkane dehalogenase activity"/>
    <property type="evidence" value="ECO:0007669"/>
    <property type="project" value="UniProtKB-EC"/>
</dbReference>
<evidence type="ECO:0000313" key="5">
    <source>
        <dbReference type="Proteomes" id="UP000319576"/>
    </source>
</evidence>
<protein>
    <submittedName>
        <fullName evidence="4">Haloalkane dehalogenase</fullName>
        <ecNumber evidence="4">3.8.1.5</ecNumber>
    </submittedName>
</protein>
<dbReference type="AlphaFoldDB" id="A0A517XU24"/>
<evidence type="ECO:0000256" key="1">
    <source>
        <dbReference type="ARBA" id="ARBA00022801"/>
    </source>
</evidence>
<dbReference type="PANTHER" id="PTHR42977">
    <property type="entry name" value="HYDROLASE-RELATED"/>
    <property type="match status" value="1"/>
</dbReference>
<dbReference type="FunFam" id="3.40.50.1820:FF:000173">
    <property type="entry name" value="Alpha/beta hydrolase"/>
    <property type="match status" value="1"/>
</dbReference>
<dbReference type="EMBL" id="CP036273">
    <property type="protein sequence ID" value="QDU21020.1"/>
    <property type="molecule type" value="Genomic_DNA"/>
</dbReference>
<dbReference type="InterPro" id="IPR000639">
    <property type="entry name" value="Epox_hydrolase-like"/>
</dbReference>
<dbReference type="EC" id="3.8.1.5" evidence="4"/>
<feature type="signal peptide" evidence="2">
    <location>
        <begin position="1"/>
        <end position="20"/>
    </location>
</feature>
<dbReference type="InterPro" id="IPR029058">
    <property type="entry name" value="AB_hydrolase_fold"/>
</dbReference>
<dbReference type="GO" id="GO:0004301">
    <property type="term" value="F:epoxide hydrolase activity"/>
    <property type="evidence" value="ECO:0007669"/>
    <property type="project" value="TreeGrafter"/>
</dbReference>
<dbReference type="Gene3D" id="3.40.50.1820">
    <property type="entry name" value="alpha/beta hydrolase"/>
    <property type="match status" value="1"/>
</dbReference>
<feature type="domain" description="AB hydrolase-1" evidence="3">
    <location>
        <begin position="49"/>
        <end position="294"/>
    </location>
</feature>
<dbReference type="PANTHER" id="PTHR42977:SF3">
    <property type="entry name" value="AB HYDROLASE-1 DOMAIN-CONTAINING PROTEIN"/>
    <property type="match status" value="1"/>
</dbReference>
<dbReference type="SUPFAM" id="SSF53474">
    <property type="entry name" value="alpha/beta-Hydrolases"/>
    <property type="match status" value="1"/>
</dbReference>
<accession>A0A517XU24</accession>
<reference evidence="4 5" key="1">
    <citation type="submission" date="2019-02" db="EMBL/GenBank/DDBJ databases">
        <title>Deep-cultivation of Planctomycetes and their phenomic and genomic characterization uncovers novel biology.</title>
        <authorList>
            <person name="Wiegand S."/>
            <person name="Jogler M."/>
            <person name="Boedeker C."/>
            <person name="Pinto D."/>
            <person name="Vollmers J."/>
            <person name="Rivas-Marin E."/>
            <person name="Kohn T."/>
            <person name="Peeters S.H."/>
            <person name="Heuer A."/>
            <person name="Rast P."/>
            <person name="Oberbeckmann S."/>
            <person name="Bunk B."/>
            <person name="Jeske O."/>
            <person name="Meyerdierks A."/>
            <person name="Storesund J.E."/>
            <person name="Kallscheuer N."/>
            <person name="Luecker S."/>
            <person name="Lage O.M."/>
            <person name="Pohl T."/>
            <person name="Merkel B.J."/>
            <person name="Hornburger P."/>
            <person name="Mueller R.-W."/>
            <person name="Bruemmer F."/>
            <person name="Labrenz M."/>
            <person name="Spormann A.M."/>
            <person name="Op den Camp H."/>
            <person name="Overmann J."/>
            <person name="Amann R."/>
            <person name="Jetten M.S.M."/>
            <person name="Mascher T."/>
            <person name="Medema M.H."/>
            <person name="Devos D.P."/>
            <person name="Kaster A.-K."/>
            <person name="Ovreas L."/>
            <person name="Rohde M."/>
            <person name="Galperin M.Y."/>
            <person name="Jogler C."/>
        </authorList>
    </citation>
    <scope>NUCLEOTIDE SEQUENCE [LARGE SCALE GENOMIC DNA]</scope>
    <source>
        <strain evidence="4 5">ETA_A1</strain>
    </source>
</reference>
<keyword evidence="2" id="KW-0732">Signal</keyword>